<evidence type="ECO:0000313" key="2">
    <source>
        <dbReference type="EMBL" id="GHI74565.1"/>
    </source>
</evidence>
<dbReference type="Proteomes" id="UP000608522">
    <property type="component" value="Unassembled WGS sequence"/>
</dbReference>
<reference evidence="3" key="1">
    <citation type="submission" date="2023-07" db="EMBL/GenBank/DDBJ databases">
        <title>Whole genome shotgun sequence of Streptomyces spororaveus NBRC 15456.</title>
        <authorList>
            <person name="Komaki H."/>
            <person name="Tamura T."/>
        </authorList>
    </citation>
    <scope>NUCLEOTIDE SEQUENCE [LARGE SCALE GENOMIC DNA]</scope>
    <source>
        <strain evidence="3">NBRC 15456</strain>
    </source>
</reference>
<feature type="region of interest" description="Disordered" evidence="1">
    <location>
        <begin position="1"/>
        <end position="70"/>
    </location>
</feature>
<comment type="caution">
    <text evidence="2">The sequence shown here is derived from an EMBL/GenBank/DDBJ whole genome shotgun (WGS) entry which is preliminary data.</text>
</comment>
<keyword evidence="3" id="KW-1185">Reference proteome</keyword>
<organism evidence="2 3">
    <name type="scientific">Streptomyces spororaveus</name>
    <dbReference type="NCBI Taxonomy" id="284039"/>
    <lineage>
        <taxon>Bacteria</taxon>
        <taxon>Bacillati</taxon>
        <taxon>Actinomycetota</taxon>
        <taxon>Actinomycetes</taxon>
        <taxon>Kitasatosporales</taxon>
        <taxon>Streptomycetaceae</taxon>
        <taxon>Streptomyces</taxon>
    </lineage>
</organism>
<dbReference type="EMBL" id="BNED01000002">
    <property type="protein sequence ID" value="GHI74565.1"/>
    <property type="molecule type" value="Genomic_DNA"/>
</dbReference>
<sequence>MRLVDLPLRPERRRPGPAAEYGGHGPVSGCGHSPTLVTVNSTGADGKPYQSIKHEPCTCGTPPQPQPEQE</sequence>
<gene>
    <name evidence="2" type="ORF">Sspor_01260</name>
</gene>
<evidence type="ECO:0000313" key="3">
    <source>
        <dbReference type="Proteomes" id="UP000608522"/>
    </source>
</evidence>
<proteinExistence type="predicted"/>
<protein>
    <submittedName>
        <fullName evidence="2">Uncharacterized protein</fullName>
    </submittedName>
</protein>
<accession>A0ABQ3T3G8</accession>
<evidence type="ECO:0000256" key="1">
    <source>
        <dbReference type="SAM" id="MobiDB-lite"/>
    </source>
</evidence>
<name>A0ABQ3T3G8_9ACTN</name>